<dbReference type="InterPro" id="IPR039424">
    <property type="entry name" value="SBP_5"/>
</dbReference>
<reference evidence="5" key="1">
    <citation type="journal article" date="2014" name="Front. Microbiol.">
        <title>High frequency of phylogenetically diverse reductive dehalogenase-homologous genes in deep subseafloor sedimentary metagenomes.</title>
        <authorList>
            <person name="Kawai M."/>
            <person name="Futagami T."/>
            <person name="Toyoda A."/>
            <person name="Takaki Y."/>
            <person name="Nishi S."/>
            <person name="Hori S."/>
            <person name="Arai W."/>
            <person name="Tsubouchi T."/>
            <person name="Morono Y."/>
            <person name="Uchiyama I."/>
            <person name="Ito T."/>
            <person name="Fujiyama A."/>
            <person name="Inagaki F."/>
            <person name="Takami H."/>
        </authorList>
    </citation>
    <scope>NUCLEOTIDE SEQUENCE</scope>
    <source>
        <strain evidence="5">Expedition CK06-06</strain>
    </source>
</reference>
<sequence>MSGKEQENKDEINEVVIGDKWENFKLPNLFDTNYISNLVLKGLWEINEKGDYEPVLVEEDYVSSNDIILSIPGLEKRVTLKDKIFWQDGTPITSEDVKYTYDTILENDSIMDINEDYSKIEGIEIINKEEFNIVFKENVKDWKKLFGIIFQEGSLEDMDIYNFSVEDIIANGPYKIAEYVNGEYLLLEKNDFYFGEAPEIDHIRILFDTDFNNLVGMLKNEEIDLLKIKNFDLELIRNL</sequence>
<protein>
    <recommendedName>
        <fullName evidence="4">Solute-binding protein family 5 domain-containing protein</fullName>
    </recommendedName>
</protein>
<dbReference type="PANTHER" id="PTHR30290:SF9">
    <property type="entry name" value="OLIGOPEPTIDE-BINDING PROTEIN APPA"/>
    <property type="match status" value="1"/>
</dbReference>
<dbReference type="Gene3D" id="3.40.190.10">
    <property type="entry name" value="Periplasmic binding protein-like II"/>
    <property type="match status" value="1"/>
</dbReference>
<evidence type="ECO:0000256" key="1">
    <source>
        <dbReference type="ARBA" id="ARBA00005695"/>
    </source>
</evidence>
<gene>
    <name evidence="5" type="ORF">S06H3_06179</name>
</gene>
<dbReference type="SUPFAM" id="SSF53850">
    <property type="entry name" value="Periplasmic binding protein-like II"/>
    <property type="match status" value="1"/>
</dbReference>
<dbReference type="PANTHER" id="PTHR30290">
    <property type="entry name" value="PERIPLASMIC BINDING COMPONENT OF ABC TRANSPORTER"/>
    <property type="match status" value="1"/>
</dbReference>
<dbReference type="Pfam" id="PF00496">
    <property type="entry name" value="SBP_bac_5"/>
    <property type="match status" value="1"/>
</dbReference>
<feature type="non-terminal residue" evidence="5">
    <location>
        <position position="239"/>
    </location>
</feature>
<keyword evidence="2" id="KW-0813">Transport</keyword>
<evidence type="ECO:0000313" key="5">
    <source>
        <dbReference type="EMBL" id="GAH91293.1"/>
    </source>
</evidence>
<dbReference type="EMBL" id="BARV01002374">
    <property type="protein sequence ID" value="GAH91293.1"/>
    <property type="molecule type" value="Genomic_DNA"/>
</dbReference>
<evidence type="ECO:0000259" key="4">
    <source>
        <dbReference type="Pfam" id="PF00496"/>
    </source>
</evidence>
<dbReference type="InterPro" id="IPR000914">
    <property type="entry name" value="SBP_5_dom"/>
</dbReference>
<dbReference type="GO" id="GO:0015833">
    <property type="term" value="P:peptide transport"/>
    <property type="evidence" value="ECO:0007669"/>
    <property type="project" value="TreeGrafter"/>
</dbReference>
<evidence type="ECO:0000256" key="2">
    <source>
        <dbReference type="ARBA" id="ARBA00022448"/>
    </source>
</evidence>
<evidence type="ECO:0000256" key="3">
    <source>
        <dbReference type="ARBA" id="ARBA00022729"/>
    </source>
</evidence>
<accession>X1LAW7</accession>
<proteinExistence type="inferred from homology"/>
<comment type="similarity">
    <text evidence="1">Belongs to the bacterial solute-binding protein 5 family.</text>
</comment>
<dbReference type="GO" id="GO:1904680">
    <property type="term" value="F:peptide transmembrane transporter activity"/>
    <property type="evidence" value="ECO:0007669"/>
    <property type="project" value="TreeGrafter"/>
</dbReference>
<name>X1LAW7_9ZZZZ</name>
<keyword evidence="3" id="KW-0732">Signal</keyword>
<dbReference type="AlphaFoldDB" id="X1LAW7"/>
<organism evidence="5">
    <name type="scientific">marine sediment metagenome</name>
    <dbReference type="NCBI Taxonomy" id="412755"/>
    <lineage>
        <taxon>unclassified sequences</taxon>
        <taxon>metagenomes</taxon>
        <taxon>ecological metagenomes</taxon>
    </lineage>
</organism>
<comment type="caution">
    <text evidence="5">The sequence shown here is derived from an EMBL/GenBank/DDBJ whole genome shotgun (WGS) entry which is preliminary data.</text>
</comment>
<feature type="domain" description="Solute-binding protein family 5" evidence="4">
    <location>
        <begin position="70"/>
        <end position="226"/>
    </location>
</feature>